<proteinExistence type="predicted"/>
<gene>
    <name evidence="1" type="primary">SETMAR</name>
    <name evidence="1" type="ORF">EVAR_40618_1</name>
</gene>
<dbReference type="PANTHER" id="PTHR46060:SF1">
    <property type="entry name" value="MARINER MOS1 TRANSPOSASE-LIKE PROTEIN"/>
    <property type="match status" value="1"/>
</dbReference>
<comment type="caution">
    <text evidence="1">The sequence shown here is derived from an EMBL/GenBank/DDBJ whole genome shotgun (WGS) entry which is preliminary data.</text>
</comment>
<evidence type="ECO:0000313" key="2">
    <source>
        <dbReference type="Proteomes" id="UP000299102"/>
    </source>
</evidence>
<reference evidence="1 2" key="1">
    <citation type="journal article" date="2019" name="Commun. Biol.">
        <title>The bagworm genome reveals a unique fibroin gene that provides high tensile strength.</title>
        <authorList>
            <person name="Kono N."/>
            <person name="Nakamura H."/>
            <person name="Ohtoshi R."/>
            <person name="Tomita M."/>
            <person name="Numata K."/>
            <person name="Arakawa K."/>
        </authorList>
    </citation>
    <scope>NUCLEOTIDE SEQUENCE [LARGE SCALE GENOMIC DNA]</scope>
</reference>
<keyword evidence="2" id="KW-1185">Reference proteome</keyword>
<dbReference type="EMBL" id="BGZK01000833">
    <property type="protein sequence ID" value="GBP62167.1"/>
    <property type="molecule type" value="Genomic_DNA"/>
</dbReference>
<keyword evidence="1" id="KW-0808">Transferase</keyword>
<accession>A0A4C1XIS8</accession>
<dbReference type="STRING" id="151549.A0A4C1XIS8"/>
<dbReference type="Proteomes" id="UP000299102">
    <property type="component" value="Unassembled WGS sequence"/>
</dbReference>
<dbReference type="Gene3D" id="3.30.420.10">
    <property type="entry name" value="Ribonuclease H-like superfamily/Ribonuclease H"/>
    <property type="match status" value="1"/>
</dbReference>
<dbReference type="GO" id="GO:0008168">
    <property type="term" value="F:methyltransferase activity"/>
    <property type="evidence" value="ECO:0007669"/>
    <property type="project" value="UniProtKB-KW"/>
</dbReference>
<organism evidence="1 2">
    <name type="scientific">Eumeta variegata</name>
    <name type="common">Bagworm moth</name>
    <name type="synonym">Eumeta japonica</name>
    <dbReference type="NCBI Taxonomy" id="151549"/>
    <lineage>
        <taxon>Eukaryota</taxon>
        <taxon>Metazoa</taxon>
        <taxon>Ecdysozoa</taxon>
        <taxon>Arthropoda</taxon>
        <taxon>Hexapoda</taxon>
        <taxon>Insecta</taxon>
        <taxon>Pterygota</taxon>
        <taxon>Neoptera</taxon>
        <taxon>Endopterygota</taxon>
        <taxon>Lepidoptera</taxon>
        <taxon>Glossata</taxon>
        <taxon>Ditrysia</taxon>
        <taxon>Tineoidea</taxon>
        <taxon>Psychidae</taxon>
        <taxon>Oiketicinae</taxon>
        <taxon>Eumeta</taxon>
    </lineage>
</organism>
<keyword evidence="1" id="KW-0489">Methyltransferase</keyword>
<protein>
    <submittedName>
        <fullName evidence="1">Histone-lysine N-methyltransferase SETMAR</fullName>
    </submittedName>
</protein>
<sequence>MEIQWLNKGQLLKLIVKRGRFEQKACYVSGENMKKYLGGSVNRKWVLVQYVNATLHTVKFMYDKIVELCGVERVHPAFSPDLAPSDRYLFRPMAKFFYVKKFESEGDVENAVQQFLAHKPEEWFYHKLVFRNL</sequence>
<dbReference type="OrthoDB" id="9996331at2759"/>
<dbReference type="InterPro" id="IPR036397">
    <property type="entry name" value="RNaseH_sf"/>
</dbReference>
<dbReference type="GO" id="GO:0003676">
    <property type="term" value="F:nucleic acid binding"/>
    <property type="evidence" value="ECO:0007669"/>
    <property type="project" value="InterPro"/>
</dbReference>
<evidence type="ECO:0000313" key="1">
    <source>
        <dbReference type="EMBL" id="GBP62167.1"/>
    </source>
</evidence>
<dbReference type="AlphaFoldDB" id="A0A4C1XIS8"/>
<dbReference type="InterPro" id="IPR052709">
    <property type="entry name" value="Transposase-MT_Hybrid"/>
</dbReference>
<dbReference type="PANTHER" id="PTHR46060">
    <property type="entry name" value="MARINER MOS1 TRANSPOSASE-LIKE PROTEIN"/>
    <property type="match status" value="1"/>
</dbReference>
<dbReference type="GO" id="GO:0032259">
    <property type="term" value="P:methylation"/>
    <property type="evidence" value="ECO:0007669"/>
    <property type="project" value="UniProtKB-KW"/>
</dbReference>
<name>A0A4C1XIS8_EUMVA</name>